<proteinExistence type="predicted"/>
<keyword evidence="1" id="KW-1133">Transmembrane helix</keyword>
<protein>
    <submittedName>
        <fullName evidence="2">Uncharacterized protein</fullName>
    </submittedName>
</protein>
<organism evidence="2">
    <name type="scientific">Brassica cretica</name>
    <name type="common">Mustard</name>
    <dbReference type="NCBI Taxonomy" id="69181"/>
    <lineage>
        <taxon>Eukaryota</taxon>
        <taxon>Viridiplantae</taxon>
        <taxon>Streptophyta</taxon>
        <taxon>Embryophyta</taxon>
        <taxon>Tracheophyta</taxon>
        <taxon>Spermatophyta</taxon>
        <taxon>Magnoliopsida</taxon>
        <taxon>eudicotyledons</taxon>
        <taxon>Gunneridae</taxon>
        <taxon>Pentapetalae</taxon>
        <taxon>rosids</taxon>
        <taxon>malvids</taxon>
        <taxon>Brassicales</taxon>
        <taxon>Brassicaceae</taxon>
        <taxon>Brassiceae</taxon>
        <taxon>Brassica</taxon>
    </lineage>
</organism>
<accession>A0A8S9M6W3</accession>
<evidence type="ECO:0000313" key="2">
    <source>
        <dbReference type="EMBL" id="KAF2613758.1"/>
    </source>
</evidence>
<dbReference type="EMBL" id="QGKY02000089">
    <property type="protein sequence ID" value="KAF2613758.1"/>
    <property type="molecule type" value="Genomic_DNA"/>
</dbReference>
<feature type="transmembrane region" description="Helical" evidence="1">
    <location>
        <begin position="12"/>
        <end position="32"/>
    </location>
</feature>
<sequence>MGEGLGFYKVYIAGMMATLATLSIPSSFWVMFQKSSMSILLMPFGTYLGLLLMSFVKLQKQNTYVQEGSDTKNGLHCASRISQTVSIVLRNILPGNALFAGVLTGGLGGIASSVSPLDVAKKKKNHYPDKATETNPLKVLRSKQNTYVQEGSDTKNGLHCASRISQTVSIVLRNILPGNALFAGVLTGGLGGIASLLIHKRTGLKGCYADLGPTILRALPANAGAIVAWDVGNQT</sequence>
<keyword evidence="1" id="KW-0812">Transmembrane</keyword>
<feature type="transmembrane region" description="Helical" evidence="1">
    <location>
        <begin position="39"/>
        <end position="56"/>
    </location>
</feature>
<gene>
    <name evidence="2" type="ORF">F2Q70_00008307</name>
</gene>
<dbReference type="AlphaFoldDB" id="A0A8S9M6W3"/>
<comment type="caution">
    <text evidence="2">The sequence shown here is derived from an EMBL/GenBank/DDBJ whole genome shotgun (WGS) entry which is preliminary data.</text>
</comment>
<evidence type="ECO:0000256" key="1">
    <source>
        <dbReference type="SAM" id="Phobius"/>
    </source>
</evidence>
<feature type="transmembrane region" description="Helical" evidence="1">
    <location>
        <begin position="180"/>
        <end position="198"/>
    </location>
</feature>
<keyword evidence="1" id="KW-0472">Membrane</keyword>
<name>A0A8S9M6W3_BRACR</name>
<reference evidence="2" key="1">
    <citation type="submission" date="2019-12" db="EMBL/GenBank/DDBJ databases">
        <title>Genome sequencing and annotation of Brassica cretica.</title>
        <authorList>
            <person name="Studholme D.J."/>
            <person name="Sarris P.F."/>
        </authorList>
    </citation>
    <scope>NUCLEOTIDE SEQUENCE</scope>
    <source>
        <strain evidence="2">PFS-102/07</strain>
        <tissue evidence="2">Leaf</tissue>
    </source>
</reference>